<reference evidence="10" key="2">
    <citation type="submission" date="2023-03" db="EMBL/GenBank/DDBJ databases">
        <authorList>
            <person name="Inwood S.N."/>
            <person name="Skelly J.G."/>
            <person name="Guhlin J."/>
            <person name="Harrop T.W.R."/>
            <person name="Goldson S.G."/>
            <person name="Dearden P.K."/>
        </authorList>
    </citation>
    <scope>NUCLEOTIDE SEQUENCE</scope>
    <source>
        <strain evidence="10">Lincoln</strain>
        <tissue evidence="10">Whole body</tissue>
    </source>
</reference>
<protein>
    <recommendedName>
        <fullName evidence="9">Odorant receptor</fullName>
    </recommendedName>
</protein>
<comment type="subcellular location">
    <subcellularLocation>
        <location evidence="9">Cell membrane</location>
        <topology evidence="9">Multi-pass membrane protein</topology>
    </subcellularLocation>
    <subcellularLocation>
        <location evidence="1">Membrane</location>
        <topology evidence="1">Multi-pass membrane protein</topology>
    </subcellularLocation>
</comment>
<keyword evidence="2 9" id="KW-0716">Sensory transduction</keyword>
<evidence type="ECO:0000256" key="1">
    <source>
        <dbReference type="ARBA" id="ARBA00004141"/>
    </source>
</evidence>
<evidence type="ECO:0000256" key="4">
    <source>
        <dbReference type="ARBA" id="ARBA00022725"/>
    </source>
</evidence>
<comment type="caution">
    <text evidence="9">Lacks conserved residue(s) required for the propagation of feature annotation.</text>
</comment>
<evidence type="ECO:0000256" key="7">
    <source>
        <dbReference type="ARBA" id="ARBA00023170"/>
    </source>
</evidence>
<evidence type="ECO:0000256" key="5">
    <source>
        <dbReference type="ARBA" id="ARBA00022989"/>
    </source>
</evidence>
<reference evidence="10" key="1">
    <citation type="journal article" date="2023" name="bioRxiv">
        <title>Scaffold-level genome assemblies of two parasitoid biocontrol wasps reveal the parthenogenesis mechanism and an associated novel virus.</title>
        <authorList>
            <person name="Inwood S."/>
            <person name="Skelly J."/>
            <person name="Guhlin J."/>
            <person name="Harrop T."/>
            <person name="Goldson S."/>
            <person name="Dearden P."/>
        </authorList>
    </citation>
    <scope>NUCLEOTIDE SEQUENCE</scope>
    <source>
        <strain evidence="10">Lincoln</strain>
        <tissue evidence="10">Whole body</tissue>
    </source>
</reference>
<dbReference type="AlphaFoldDB" id="A0AA39L1D8"/>
<dbReference type="EMBL" id="JAQQBR010000002">
    <property type="protein sequence ID" value="KAK0181658.1"/>
    <property type="molecule type" value="Genomic_DNA"/>
</dbReference>
<proteinExistence type="inferred from homology"/>
<comment type="similarity">
    <text evidence="9">Belongs to the insect chemoreceptor superfamily. Heteromeric odorant receptor channel (TC 1.A.69) family.</text>
</comment>
<keyword evidence="4 9" id="KW-0552">Olfaction</keyword>
<feature type="transmembrane region" description="Helical" evidence="9">
    <location>
        <begin position="294"/>
        <end position="312"/>
    </location>
</feature>
<dbReference type="InterPro" id="IPR004117">
    <property type="entry name" value="7tm6_olfct_rcpt"/>
</dbReference>
<evidence type="ECO:0000256" key="9">
    <source>
        <dbReference type="RuleBase" id="RU351113"/>
    </source>
</evidence>
<dbReference type="PANTHER" id="PTHR21137:SF42">
    <property type="entry name" value="ODORANT RECEPTOR 83A"/>
    <property type="match status" value="1"/>
</dbReference>
<feature type="transmembrane region" description="Helical" evidence="9">
    <location>
        <begin position="194"/>
        <end position="215"/>
    </location>
</feature>
<dbReference type="PANTHER" id="PTHR21137">
    <property type="entry name" value="ODORANT RECEPTOR"/>
    <property type="match status" value="1"/>
</dbReference>
<dbReference type="GO" id="GO:0004984">
    <property type="term" value="F:olfactory receptor activity"/>
    <property type="evidence" value="ECO:0007669"/>
    <property type="project" value="InterPro"/>
</dbReference>
<keyword evidence="3 9" id="KW-0812">Transmembrane</keyword>
<dbReference type="Pfam" id="PF02949">
    <property type="entry name" value="7tm_6"/>
    <property type="match status" value="1"/>
</dbReference>
<keyword evidence="11" id="KW-1185">Reference proteome</keyword>
<evidence type="ECO:0000256" key="6">
    <source>
        <dbReference type="ARBA" id="ARBA00023136"/>
    </source>
</evidence>
<evidence type="ECO:0000256" key="3">
    <source>
        <dbReference type="ARBA" id="ARBA00022692"/>
    </source>
</evidence>
<keyword evidence="7 9" id="KW-0675">Receptor</keyword>
<dbReference type="Proteomes" id="UP001168972">
    <property type="component" value="Unassembled WGS sequence"/>
</dbReference>
<name>A0AA39L1D8_MICHY</name>
<dbReference type="GO" id="GO:0005886">
    <property type="term" value="C:plasma membrane"/>
    <property type="evidence" value="ECO:0007669"/>
    <property type="project" value="UniProtKB-SubCell"/>
</dbReference>
<evidence type="ECO:0000313" key="11">
    <source>
        <dbReference type="Proteomes" id="UP001168972"/>
    </source>
</evidence>
<accession>A0AA39L1D8</accession>
<evidence type="ECO:0000256" key="8">
    <source>
        <dbReference type="ARBA" id="ARBA00023224"/>
    </source>
</evidence>
<keyword evidence="5 9" id="KW-1133">Transmembrane helix</keyword>
<organism evidence="10 11">
    <name type="scientific">Microctonus hyperodae</name>
    <name type="common">Parasitoid wasp</name>
    <dbReference type="NCBI Taxonomy" id="165561"/>
    <lineage>
        <taxon>Eukaryota</taxon>
        <taxon>Metazoa</taxon>
        <taxon>Ecdysozoa</taxon>
        <taxon>Arthropoda</taxon>
        <taxon>Hexapoda</taxon>
        <taxon>Insecta</taxon>
        <taxon>Pterygota</taxon>
        <taxon>Neoptera</taxon>
        <taxon>Endopterygota</taxon>
        <taxon>Hymenoptera</taxon>
        <taxon>Apocrita</taxon>
        <taxon>Ichneumonoidea</taxon>
        <taxon>Braconidae</taxon>
        <taxon>Euphorinae</taxon>
        <taxon>Microctonus</taxon>
    </lineage>
</organism>
<sequence>MSIDIDKNFKDAQYLLDQVALPLQLVGVWPDKRTIGSDIRFILFIVYYSTHLFMEYCDLIAVWGDLQAMVTNLIETNLESMIIVRLLSLRFRKIFIPIITSIKQNVVDKNYTDPKEREIYVKYSTLAANYHKNSMRLCSIAALSWYIMPLQRYIWAWINNSPMVLVTPYRIRTGFNISSLNRIIFIYIYQMPMIYPPLCYVATFGFVIVAVTNICGRLAILSYKITNLPAVNKESVLAAALKDHVRKHINIIQMSESIDEAFHLIFLFELISTTALLGLLSYSTMVNWDDAEPMALVTFTTSSFTIIALIYVNCVMGEYLDSECSNLLAAYYECKWYEMPERFDEP</sequence>
<evidence type="ECO:0000256" key="2">
    <source>
        <dbReference type="ARBA" id="ARBA00022606"/>
    </source>
</evidence>
<keyword evidence="6 9" id="KW-0472">Membrane</keyword>
<feature type="transmembrane region" description="Helical" evidence="9">
    <location>
        <begin position="261"/>
        <end position="282"/>
    </location>
</feature>
<dbReference type="GO" id="GO:0005549">
    <property type="term" value="F:odorant binding"/>
    <property type="evidence" value="ECO:0007669"/>
    <property type="project" value="InterPro"/>
</dbReference>
<gene>
    <name evidence="10" type="ORF">PV327_003925</name>
</gene>
<dbReference type="GO" id="GO:0007165">
    <property type="term" value="P:signal transduction"/>
    <property type="evidence" value="ECO:0007669"/>
    <property type="project" value="UniProtKB-KW"/>
</dbReference>
<comment type="caution">
    <text evidence="10">The sequence shown here is derived from an EMBL/GenBank/DDBJ whole genome shotgun (WGS) entry which is preliminary data.</text>
</comment>
<evidence type="ECO:0000313" key="10">
    <source>
        <dbReference type="EMBL" id="KAK0181658.1"/>
    </source>
</evidence>
<keyword evidence="8 9" id="KW-0807">Transducer</keyword>